<sequence>MNTKNNPYYSSETFLFYNGEFKKASETTTDLFGQTLHYGYGAFEGIRSYKTDEGTKIFKAVAHYERLKKSCELINIPFEYSLEDLIEKSYQLLEKNNLDDAYLRPIVFCDPNMSLTKPTGVNLMICAWKWGTYLGDNLLHLSVSSYCRPHPKSIKIEAKVCGHYINSILATNEAKNNGFDEALLLDCEGYVAEGPGANLFFEKNGTLFTPQLGNILPGITRATIIELCNNLGIKIQEGQFTLDQLLQADAAFYCGTAAEVIGITSIDKKEFPLDWEESLGKKLQIAYKNIVTANQFSLQN</sequence>
<dbReference type="EC" id="2.6.1.42" evidence="12"/>
<dbReference type="AlphaFoldDB" id="A0A6I4IHZ5"/>
<evidence type="ECO:0000256" key="9">
    <source>
        <dbReference type="ARBA" id="ARBA00048212"/>
    </source>
</evidence>
<comment type="pathway">
    <text evidence="2 12">Amino-acid biosynthesis; L-isoleucine biosynthesis; L-isoleucine from 2-oxobutanoate: step 4/4.</text>
</comment>
<dbReference type="InterPro" id="IPR043131">
    <property type="entry name" value="BCAT-like_N"/>
</dbReference>
<comment type="catalytic activity">
    <reaction evidence="10 12">
        <text>L-isoleucine + 2-oxoglutarate = (S)-3-methyl-2-oxopentanoate + L-glutamate</text>
        <dbReference type="Rhea" id="RHEA:24801"/>
        <dbReference type="ChEBI" id="CHEBI:16810"/>
        <dbReference type="ChEBI" id="CHEBI:29985"/>
        <dbReference type="ChEBI" id="CHEBI:35146"/>
        <dbReference type="ChEBI" id="CHEBI:58045"/>
        <dbReference type="EC" id="2.6.1.42"/>
    </reaction>
</comment>
<dbReference type="SUPFAM" id="SSF56752">
    <property type="entry name" value="D-aminoacid aminotransferase-like PLP-dependent enzymes"/>
    <property type="match status" value="1"/>
</dbReference>
<comment type="pathway">
    <text evidence="4 12">Amino-acid biosynthesis; L-leucine biosynthesis; L-leucine from 3-methyl-2-oxobutanoate: step 4/4.</text>
</comment>
<organism evidence="13 14">
    <name type="scientific">Flavobacterium profundi</name>
    <dbReference type="NCBI Taxonomy" id="1774945"/>
    <lineage>
        <taxon>Bacteria</taxon>
        <taxon>Pseudomonadati</taxon>
        <taxon>Bacteroidota</taxon>
        <taxon>Flavobacteriia</taxon>
        <taxon>Flavobacteriales</taxon>
        <taxon>Flavobacteriaceae</taxon>
        <taxon>Flavobacterium</taxon>
    </lineage>
</organism>
<accession>A0A6I4IHZ5</accession>
<evidence type="ECO:0000256" key="12">
    <source>
        <dbReference type="RuleBase" id="RU364094"/>
    </source>
</evidence>
<evidence type="ECO:0000256" key="1">
    <source>
        <dbReference type="ARBA" id="ARBA00001933"/>
    </source>
</evidence>
<dbReference type="Gene3D" id="3.20.10.10">
    <property type="entry name" value="D-amino Acid Aminotransferase, subunit A, domain 2"/>
    <property type="match status" value="1"/>
</dbReference>
<dbReference type="PANTHER" id="PTHR42743">
    <property type="entry name" value="AMINO-ACID AMINOTRANSFERASE"/>
    <property type="match status" value="1"/>
</dbReference>
<evidence type="ECO:0000256" key="5">
    <source>
        <dbReference type="ARBA" id="ARBA00009320"/>
    </source>
</evidence>
<dbReference type="EMBL" id="WQLW01000005">
    <property type="protein sequence ID" value="MVO09285.1"/>
    <property type="molecule type" value="Genomic_DNA"/>
</dbReference>
<evidence type="ECO:0000256" key="3">
    <source>
        <dbReference type="ARBA" id="ARBA00004931"/>
    </source>
</evidence>
<keyword evidence="12" id="KW-0028">Amino-acid biosynthesis</keyword>
<comment type="function">
    <text evidence="12">Acts on leucine, isoleucine and valine.</text>
</comment>
<evidence type="ECO:0000313" key="13">
    <source>
        <dbReference type="EMBL" id="MVO09285.1"/>
    </source>
</evidence>
<evidence type="ECO:0000256" key="8">
    <source>
        <dbReference type="ARBA" id="ARBA00022898"/>
    </source>
</evidence>
<comment type="cofactor">
    <cofactor evidence="1 12">
        <name>pyridoxal 5'-phosphate</name>
        <dbReference type="ChEBI" id="CHEBI:597326"/>
    </cofactor>
</comment>
<keyword evidence="12" id="KW-0100">Branched-chain amino acid biosynthesis</keyword>
<dbReference type="Gene3D" id="3.30.470.10">
    <property type="match status" value="1"/>
</dbReference>
<protein>
    <recommendedName>
        <fullName evidence="12">Branched-chain-amino-acid aminotransferase</fullName>
        <shortName evidence="12">BCAT</shortName>
        <ecNumber evidence="12">2.6.1.42</ecNumber>
    </recommendedName>
</protein>
<evidence type="ECO:0000256" key="4">
    <source>
        <dbReference type="ARBA" id="ARBA00005072"/>
    </source>
</evidence>
<evidence type="ECO:0000313" key="14">
    <source>
        <dbReference type="Proteomes" id="UP000431264"/>
    </source>
</evidence>
<keyword evidence="8 12" id="KW-0663">Pyridoxal phosphate</keyword>
<dbReference type="InterPro" id="IPR050571">
    <property type="entry name" value="Class-IV_PLP-Dep_Aminotrnsfr"/>
</dbReference>
<evidence type="ECO:0000256" key="10">
    <source>
        <dbReference type="ARBA" id="ARBA00048798"/>
    </source>
</evidence>
<reference evidence="14" key="1">
    <citation type="submission" date="2019-05" db="EMBL/GenBank/DDBJ databases">
        <title>Flavobacterium profundi sp. nov., isolated from a deep-sea seamount.</title>
        <authorList>
            <person name="Zhang D.-C."/>
        </authorList>
    </citation>
    <scope>NUCLEOTIDE SEQUENCE [LARGE SCALE GENOMIC DNA]</scope>
    <source>
        <strain evidence="14">TP390</strain>
    </source>
</reference>
<dbReference type="GO" id="GO:0009099">
    <property type="term" value="P:L-valine biosynthetic process"/>
    <property type="evidence" value="ECO:0007669"/>
    <property type="project" value="UniProtKB-UniPathway"/>
</dbReference>
<dbReference type="UniPathway" id="UPA00048">
    <property type="reaction ID" value="UER00073"/>
</dbReference>
<dbReference type="Pfam" id="PF01063">
    <property type="entry name" value="Aminotran_4"/>
    <property type="match status" value="1"/>
</dbReference>
<dbReference type="GO" id="GO:0004084">
    <property type="term" value="F:branched-chain-amino-acid transaminase activity"/>
    <property type="evidence" value="ECO:0007669"/>
    <property type="project" value="UniProtKB-EC"/>
</dbReference>
<evidence type="ECO:0000256" key="6">
    <source>
        <dbReference type="ARBA" id="ARBA00022576"/>
    </source>
</evidence>
<dbReference type="GO" id="GO:0009097">
    <property type="term" value="P:isoleucine biosynthetic process"/>
    <property type="evidence" value="ECO:0007669"/>
    <property type="project" value="UniProtKB-UniPathway"/>
</dbReference>
<dbReference type="OrthoDB" id="9804984at2"/>
<gene>
    <name evidence="12" type="primary">ilvE</name>
    <name evidence="13" type="ORF">GOQ30_08960</name>
</gene>
<dbReference type="InterPro" id="IPR043132">
    <property type="entry name" value="BCAT-like_C"/>
</dbReference>
<keyword evidence="14" id="KW-1185">Reference proteome</keyword>
<dbReference type="UniPathway" id="UPA00049">
    <property type="reaction ID" value="UER00062"/>
</dbReference>
<dbReference type="Proteomes" id="UP000431264">
    <property type="component" value="Unassembled WGS sequence"/>
</dbReference>
<evidence type="ECO:0000256" key="11">
    <source>
        <dbReference type="ARBA" id="ARBA00049229"/>
    </source>
</evidence>
<dbReference type="InterPro" id="IPR001544">
    <property type="entry name" value="Aminotrans_IV"/>
</dbReference>
<proteinExistence type="inferred from homology"/>
<comment type="catalytic activity">
    <reaction evidence="11 12">
        <text>L-leucine + 2-oxoglutarate = 4-methyl-2-oxopentanoate + L-glutamate</text>
        <dbReference type="Rhea" id="RHEA:18321"/>
        <dbReference type="ChEBI" id="CHEBI:16810"/>
        <dbReference type="ChEBI" id="CHEBI:17865"/>
        <dbReference type="ChEBI" id="CHEBI:29985"/>
        <dbReference type="ChEBI" id="CHEBI:57427"/>
        <dbReference type="EC" id="2.6.1.42"/>
    </reaction>
</comment>
<dbReference type="FunFam" id="3.20.10.10:FF:000002">
    <property type="entry name" value="D-alanine aminotransferase"/>
    <property type="match status" value="1"/>
</dbReference>
<keyword evidence="7 12" id="KW-0808">Transferase</keyword>
<comment type="pathway">
    <text evidence="3 12">Amino-acid biosynthesis; L-valine biosynthesis; L-valine from pyruvate: step 4/4.</text>
</comment>
<dbReference type="InterPro" id="IPR036038">
    <property type="entry name" value="Aminotransferase-like"/>
</dbReference>
<evidence type="ECO:0000256" key="2">
    <source>
        <dbReference type="ARBA" id="ARBA00004824"/>
    </source>
</evidence>
<comment type="similarity">
    <text evidence="5 12">Belongs to the class-IV pyridoxal-phosphate-dependent aminotransferase family.</text>
</comment>
<comment type="catalytic activity">
    <reaction evidence="9 12">
        <text>L-valine + 2-oxoglutarate = 3-methyl-2-oxobutanoate + L-glutamate</text>
        <dbReference type="Rhea" id="RHEA:24813"/>
        <dbReference type="ChEBI" id="CHEBI:11851"/>
        <dbReference type="ChEBI" id="CHEBI:16810"/>
        <dbReference type="ChEBI" id="CHEBI:29985"/>
        <dbReference type="ChEBI" id="CHEBI:57762"/>
        <dbReference type="EC" id="2.6.1.42"/>
    </reaction>
</comment>
<dbReference type="UniPathway" id="UPA00047">
    <property type="reaction ID" value="UER00058"/>
</dbReference>
<dbReference type="NCBIfam" id="TIGR01122">
    <property type="entry name" value="ilvE_I"/>
    <property type="match status" value="1"/>
</dbReference>
<comment type="caution">
    <text evidence="13">The sequence shown here is derived from an EMBL/GenBank/DDBJ whole genome shotgun (WGS) entry which is preliminary data.</text>
</comment>
<dbReference type="GO" id="GO:0009098">
    <property type="term" value="P:L-leucine biosynthetic process"/>
    <property type="evidence" value="ECO:0007669"/>
    <property type="project" value="UniProtKB-UniPathway"/>
</dbReference>
<dbReference type="RefSeq" id="WP_140997661.1">
    <property type="nucleotide sequence ID" value="NZ_VDCZ01000005.1"/>
</dbReference>
<dbReference type="NCBIfam" id="NF005146">
    <property type="entry name" value="PRK06606.1"/>
    <property type="match status" value="1"/>
</dbReference>
<dbReference type="InterPro" id="IPR005785">
    <property type="entry name" value="B_amino_transI"/>
</dbReference>
<keyword evidence="6 12" id="KW-0032">Aminotransferase</keyword>
<dbReference type="PANTHER" id="PTHR42743:SF11">
    <property type="entry name" value="AMINODEOXYCHORISMATE LYASE"/>
    <property type="match status" value="1"/>
</dbReference>
<evidence type="ECO:0000256" key="7">
    <source>
        <dbReference type="ARBA" id="ARBA00022679"/>
    </source>
</evidence>
<name>A0A6I4IHZ5_9FLAO</name>